<comment type="caution">
    <text evidence="1">The sequence shown here is derived from an EMBL/GenBank/DDBJ whole genome shotgun (WGS) entry which is preliminary data.</text>
</comment>
<protein>
    <submittedName>
        <fullName evidence="1">Uncharacterized protein</fullName>
    </submittedName>
</protein>
<dbReference type="AlphaFoldDB" id="A0A0G1KNT6"/>
<reference evidence="1 2" key="1">
    <citation type="journal article" date="2015" name="Nature">
        <title>rRNA introns, odd ribosomes, and small enigmatic genomes across a large radiation of phyla.</title>
        <authorList>
            <person name="Brown C.T."/>
            <person name="Hug L.A."/>
            <person name="Thomas B.C."/>
            <person name="Sharon I."/>
            <person name="Castelle C.J."/>
            <person name="Singh A."/>
            <person name="Wilkins M.J."/>
            <person name="Williams K.H."/>
            <person name="Banfield J.F."/>
        </authorList>
    </citation>
    <scope>NUCLEOTIDE SEQUENCE [LARGE SCALE GENOMIC DNA]</scope>
</reference>
<evidence type="ECO:0000313" key="1">
    <source>
        <dbReference type="EMBL" id="KKT49599.1"/>
    </source>
</evidence>
<name>A0A0G1KNT6_9BACT</name>
<proteinExistence type="predicted"/>
<sequence>MSKLDRGNHSGFNNGIVVIASFVLKPWRSIPLLDCRATLAMTNWWQLVNGYSREVFICLGIR</sequence>
<dbReference type="Proteomes" id="UP000034172">
    <property type="component" value="Unassembled WGS sequence"/>
</dbReference>
<gene>
    <name evidence="1" type="ORF">UW41_C0004G0020</name>
</gene>
<dbReference type="EMBL" id="LCIE01000004">
    <property type="protein sequence ID" value="KKT49599.1"/>
    <property type="molecule type" value="Genomic_DNA"/>
</dbReference>
<organism evidence="1 2">
    <name type="scientific">Candidatus Collierbacteria bacterium GW2011_GWC2_44_18</name>
    <dbReference type="NCBI Taxonomy" id="1618392"/>
    <lineage>
        <taxon>Bacteria</taxon>
        <taxon>Candidatus Collieribacteriota</taxon>
    </lineage>
</organism>
<accession>A0A0G1KNT6</accession>
<evidence type="ECO:0000313" key="2">
    <source>
        <dbReference type="Proteomes" id="UP000034172"/>
    </source>
</evidence>